<gene>
    <name evidence="1" type="ORF">Amon02_000623400</name>
</gene>
<comment type="caution">
    <text evidence="1">The sequence shown here is derived from an EMBL/GenBank/DDBJ whole genome shotgun (WGS) entry which is preliminary data.</text>
</comment>
<dbReference type="Proteomes" id="UP001165064">
    <property type="component" value="Unassembled WGS sequence"/>
</dbReference>
<dbReference type="EMBL" id="BSXS01004815">
    <property type="protein sequence ID" value="GME83532.1"/>
    <property type="molecule type" value="Genomic_DNA"/>
</dbReference>
<keyword evidence="2" id="KW-1185">Reference proteome</keyword>
<protein>
    <submittedName>
        <fullName evidence="1">Unnamed protein product</fullName>
    </submittedName>
</protein>
<sequence>MSASPPPVYSHLERVKTTNLHARNTPEPPAVPLDPVTAGNNLIDQINTEFKEDYEVPLNKFFNTVDLRYAELKGEQEEVGPDGEKKAGTITRESTPKSPRGKGSYKEKLGYQYLFYNEHLLAMLMKLDTVESQGDEKLRIRRKETIKFVQGYCKKLDACNAKVKELSKAGIEF</sequence>
<organism evidence="1 2">
    <name type="scientific">Ambrosiozyma monospora</name>
    <name type="common">Yeast</name>
    <name type="synonym">Endomycopsis monosporus</name>
    <dbReference type="NCBI Taxonomy" id="43982"/>
    <lineage>
        <taxon>Eukaryota</taxon>
        <taxon>Fungi</taxon>
        <taxon>Dikarya</taxon>
        <taxon>Ascomycota</taxon>
        <taxon>Saccharomycotina</taxon>
        <taxon>Pichiomycetes</taxon>
        <taxon>Pichiales</taxon>
        <taxon>Pichiaceae</taxon>
        <taxon>Ambrosiozyma</taxon>
    </lineage>
</organism>
<proteinExistence type="predicted"/>
<name>A0ACB5T8P5_AMBMO</name>
<reference evidence="1" key="1">
    <citation type="submission" date="2023-04" db="EMBL/GenBank/DDBJ databases">
        <title>Ambrosiozyma monospora NBRC 10751.</title>
        <authorList>
            <person name="Ichikawa N."/>
            <person name="Sato H."/>
            <person name="Tonouchi N."/>
        </authorList>
    </citation>
    <scope>NUCLEOTIDE SEQUENCE</scope>
    <source>
        <strain evidence="1">NBRC 10751</strain>
    </source>
</reference>
<accession>A0ACB5T8P5</accession>
<evidence type="ECO:0000313" key="1">
    <source>
        <dbReference type="EMBL" id="GME83532.1"/>
    </source>
</evidence>
<evidence type="ECO:0000313" key="2">
    <source>
        <dbReference type="Proteomes" id="UP001165064"/>
    </source>
</evidence>